<sequence length="84" mass="9895">MPIQQNDDVQYVSSQIKKEFGIIEELKAKIYGSVLQSCSVLSRYVREQDLVTFYVKGSDKCSKPRFYREPIFNQRYQSDTTFII</sequence>
<reference evidence="1 2" key="1">
    <citation type="submission" date="2024-04" db="EMBL/GenBank/DDBJ databases">
        <title>Tritrichomonas musculus Genome.</title>
        <authorList>
            <person name="Alves-Ferreira E."/>
            <person name="Grigg M."/>
            <person name="Lorenzi H."/>
            <person name="Galac M."/>
        </authorList>
    </citation>
    <scope>NUCLEOTIDE SEQUENCE [LARGE SCALE GENOMIC DNA]</scope>
    <source>
        <strain evidence="1 2">EAF2021</strain>
    </source>
</reference>
<dbReference type="Proteomes" id="UP001470230">
    <property type="component" value="Unassembled WGS sequence"/>
</dbReference>
<comment type="caution">
    <text evidence="1">The sequence shown here is derived from an EMBL/GenBank/DDBJ whole genome shotgun (WGS) entry which is preliminary data.</text>
</comment>
<keyword evidence="2" id="KW-1185">Reference proteome</keyword>
<accession>A0ABR2HUR2</accession>
<name>A0ABR2HUR2_9EUKA</name>
<gene>
    <name evidence="1" type="ORF">M9Y10_017891</name>
</gene>
<organism evidence="1 2">
    <name type="scientific">Tritrichomonas musculus</name>
    <dbReference type="NCBI Taxonomy" id="1915356"/>
    <lineage>
        <taxon>Eukaryota</taxon>
        <taxon>Metamonada</taxon>
        <taxon>Parabasalia</taxon>
        <taxon>Tritrichomonadida</taxon>
        <taxon>Tritrichomonadidae</taxon>
        <taxon>Tritrichomonas</taxon>
    </lineage>
</organism>
<evidence type="ECO:0000313" key="1">
    <source>
        <dbReference type="EMBL" id="KAK8852899.1"/>
    </source>
</evidence>
<protein>
    <submittedName>
        <fullName evidence="1">Uncharacterized protein</fullName>
    </submittedName>
</protein>
<evidence type="ECO:0000313" key="2">
    <source>
        <dbReference type="Proteomes" id="UP001470230"/>
    </source>
</evidence>
<dbReference type="EMBL" id="JAPFFF010000023">
    <property type="protein sequence ID" value="KAK8852899.1"/>
    <property type="molecule type" value="Genomic_DNA"/>
</dbReference>
<proteinExistence type="predicted"/>